<organism evidence="1">
    <name type="scientific">Thomasclavelia ramosa</name>
    <dbReference type="NCBI Taxonomy" id="1547"/>
    <lineage>
        <taxon>Bacteria</taxon>
        <taxon>Bacillati</taxon>
        <taxon>Bacillota</taxon>
        <taxon>Erysipelotrichia</taxon>
        <taxon>Erysipelotrichales</taxon>
        <taxon>Coprobacillaceae</taxon>
        <taxon>Thomasclavelia</taxon>
    </lineage>
</organism>
<sequence length="61" mass="7085">MEKIVIKKAQNLCKREDSTMVRIDKQLHEKIKVISEQTDFSVQYIVNLLLNKAVNAVVIEE</sequence>
<name>A0A6N2Y281_9FIRM</name>
<dbReference type="EMBL" id="CACRTL010000008">
    <property type="protein sequence ID" value="VYT59628.1"/>
    <property type="molecule type" value="Genomic_DNA"/>
</dbReference>
<evidence type="ECO:0000313" key="1">
    <source>
        <dbReference type="EMBL" id="VYT59628.1"/>
    </source>
</evidence>
<dbReference type="RefSeq" id="WP_422099914.1">
    <property type="nucleotide sequence ID" value="NZ_CACRTL010000008.1"/>
</dbReference>
<accession>A0A6N2Y281</accession>
<dbReference type="AlphaFoldDB" id="A0A6N2Y281"/>
<gene>
    <name evidence="1" type="ORF">CRLFYP8_01155</name>
</gene>
<protein>
    <submittedName>
        <fullName evidence="1">Uncharacterized protein</fullName>
    </submittedName>
</protein>
<reference evidence="1" key="1">
    <citation type="submission" date="2019-11" db="EMBL/GenBank/DDBJ databases">
        <authorList>
            <person name="Feng L."/>
        </authorList>
    </citation>
    <scope>NUCLEOTIDE SEQUENCE</scope>
    <source>
        <strain evidence="1">CramosumLFYP8</strain>
    </source>
</reference>
<dbReference type="SUPFAM" id="SSF47598">
    <property type="entry name" value="Ribbon-helix-helix"/>
    <property type="match status" value="1"/>
</dbReference>
<dbReference type="InterPro" id="IPR010985">
    <property type="entry name" value="Ribbon_hlx_hlx"/>
</dbReference>
<proteinExistence type="predicted"/>
<dbReference type="GO" id="GO:0006355">
    <property type="term" value="P:regulation of DNA-templated transcription"/>
    <property type="evidence" value="ECO:0007669"/>
    <property type="project" value="InterPro"/>
</dbReference>